<keyword evidence="2" id="KW-1185">Reference proteome</keyword>
<protein>
    <submittedName>
        <fullName evidence="1">17776_t:CDS:1</fullName>
    </submittedName>
</protein>
<accession>A0A9N8ZX28</accession>
<evidence type="ECO:0000313" key="1">
    <source>
        <dbReference type="EMBL" id="CAG8509463.1"/>
    </source>
</evidence>
<comment type="caution">
    <text evidence="1">The sequence shown here is derived from an EMBL/GenBank/DDBJ whole genome shotgun (WGS) entry which is preliminary data.</text>
</comment>
<name>A0A9N8ZX28_9GLOM</name>
<dbReference type="AlphaFoldDB" id="A0A9N8ZX28"/>
<proteinExistence type="predicted"/>
<sequence length="43" mass="5297">MPQFRALAVERVEQAQKKELFIIHRVLPKEVYKLHIYHQEKDH</sequence>
<evidence type="ECO:0000313" key="2">
    <source>
        <dbReference type="Proteomes" id="UP000789759"/>
    </source>
</evidence>
<gene>
    <name evidence="1" type="ORF">CPELLU_LOCUS2844</name>
</gene>
<dbReference type="Proteomes" id="UP000789759">
    <property type="component" value="Unassembled WGS sequence"/>
</dbReference>
<reference evidence="1" key="1">
    <citation type="submission" date="2021-06" db="EMBL/GenBank/DDBJ databases">
        <authorList>
            <person name="Kallberg Y."/>
            <person name="Tangrot J."/>
            <person name="Rosling A."/>
        </authorList>
    </citation>
    <scope>NUCLEOTIDE SEQUENCE</scope>
    <source>
        <strain evidence="1">FL966</strain>
    </source>
</reference>
<organism evidence="1 2">
    <name type="scientific">Cetraspora pellucida</name>
    <dbReference type="NCBI Taxonomy" id="1433469"/>
    <lineage>
        <taxon>Eukaryota</taxon>
        <taxon>Fungi</taxon>
        <taxon>Fungi incertae sedis</taxon>
        <taxon>Mucoromycota</taxon>
        <taxon>Glomeromycotina</taxon>
        <taxon>Glomeromycetes</taxon>
        <taxon>Diversisporales</taxon>
        <taxon>Gigasporaceae</taxon>
        <taxon>Cetraspora</taxon>
    </lineage>
</organism>
<dbReference type="EMBL" id="CAJVQA010001296">
    <property type="protein sequence ID" value="CAG8509463.1"/>
    <property type="molecule type" value="Genomic_DNA"/>
</dbReference>